<evidence type="ECO:0000313" key="2">
    <source>
        <dbReference type="EMBL" id="QSS49589.1"/>
    </source>
</evidence>
<sequence>MRESVPVSKPREMASPTAVIHVPRTLPSSSVGLLCERYKTARLRALKETPQAFSSTYHREAEYDDAIWVQRLRNPLSKTFVALRTERTGGTEISDIELLAANEWLGMIVIFGPRALPADGSGSKTPWIPFLPSVNLNEPPDPAAIVGYEAAYVAFSMFVLIDARRQGLGRRLVQASIEAVRAEATSMHATRANIGLFVEAKNQAAQRLYKGCGFIFLQGDSSLNGVEINQVAMGKIVKLPGGDSA</sequence>
<dbReference type="Proteomes" id="UP000663419">
    <property type="component" value="Chromosome 1"/>
</dbReference>
<proteinExistence type="predicted"/>
<protein>
    <submittedName>
        <fullName evidence="2">Acetyltransferase</fullName>
    </submittedName>
</protein>
<accession>A0A8A1L664</accession>
<feature type="domain" description="N-acetyltransferase" evidence="1">
    <location>
        <begin position="96"/>
        <end position="238"/>
    </location>
</feature>
<evidence type="ECO:0000313" key="3">
    <source>
        <dbReference type="Proteomes" id="UP000663419"/>
    </source>
</evidence>
<dbReference type="InterPro" id="IPR016181">
    <property type="entry name" value="Acyl_CoA_acyltransferase"/>
</dbReference>
<organism evidence="2 3">
    <name type="scientific">Ajellomyces capsulatus (strain H88)</name>
    <name type="common">Darling's disease fungus</name>
    <name type="synonym">Histoplasma capsulatum</name>
    <dbReference type="NCBI Taxonomy" id="544711"/>
    <lineage>
        <taxon>Eukaryota</taxon>
        <taxon>Fungi</taxon>
        <taxon>Dikarya</taxon>
        <taxon>Ascomycota</taxon>
        <taxon>Pezizomycotina</taxon>
        <taxon>Eurotiomycetes</taxon>
        <taxon>Eurotiomycetidae</taxon>
        <taxon>Onygenales</taxon>
        <taxon>Ajellomycetaceae</taxon>
        <taxon>Histoplasma</taxon>
    </lineage>
</organism>
<reference evidence="2" key="1">
    <citation type="submission" date="2021-01" db="EMBL/GenBank/DDBJ databases">
        <title>Chromosome-level genome assembly of a human fungal pathogen reveals clustering of transcriptionally co-regulated genes.</title>
        <authorList>
            <person name="Voorhies M."/>
            <person name="Cohen S."/>
            <person name="Shea T.P."/>
            <person name="Petrus S."/>
            <person name="Munoz J.F."/>
            <person name="Poplawski S."/>
            <person name="Goldman W.E."/>
            <person name="Michael T."/>
            <person name="Cuomo C.A."/>
            <person name="Sil A."/>
            <person name="Beyhan S."/>
        </authorList>
    </citation>
    <scope>NUCLEOTIDE SEQUENCE</scope>
    <source>
        <strain evidence="2">H88</strain>
    </source>
</reference>
<dbReference type="PROSITE" id="PS51186">
    <property type="entry name" value="GNAT"/>
    <property type="match status" value="1"/>
</dbReference>
<dbReference type="Pfam" id="PF13508">
    <property type="entry name" value="Acetyltransf_7"/>
    <property type="match status" value="1"/>
</dbReference>
<dbReference type="GO" id="GO:0016747">
    <property type="term" value="F:acyltransferase activity, transferring groups other than amino-acyl groups"/>
    <property type="evidence" value="ECO:0007669"/>
    <property type="project" value="InterPro"/>
</dbReference>
<dbReference type="VEuPathDB" id="FungiDB:I7I53_09987"/>
<dbReference type="AlphaFoldDB" id="A0A8A1L664"/>
<name>A0A8A1L664_AJEC8</name>
<dbReference type="InterPro" id="IPR000182">
    <property type="entry name" value="GNAT_dom"/>
</dbReference>
<keyword evidence="2" id="KW-0808">Transferase</keyword>
<dbReference type="EMBL" id="CP069102">
    <property type="protein sequence ID" value="QSS49589.1"/>
    <property type="molecule type" value="Genomic_DNA"/>
</dbReference>
<dbReference type="SUPFAM" id="SSF55729">
    <property type="entry name" value="Acyl-CoA N-acyltransferases (Nat)"/>
    <property type="match status" value="1"/>
</dbReference>
<gene>
    <name evidence="2" type="ORF">I7I53_09987</name>
</gene>
<dbReference type="Gene3D" id="3.40.630.30">
    <property type="match status" value="1"/>
</dbReference>
<evidence type="ECO:0000259" key="1">
    <source>
        <dbReference type="PROSITE" id="PS51186"/>
    </source>
</evidence>